<evidence type="ECO:0000313" key="2">
    <source>
        <dbReference type="EMBL" id="QOL82757.1"/>
    </source>
</evidence>
<keyword evidence="3" id="KW-1185">Reference proteome</keyword>
<protein>
    <submittedName>
        <fullName evidence="2">SIS domain-containing protein</fullName>
    </submittedName>
</protein>
<dbReference type="PANTHER" id="PTHR30514:SF18">
    <property type="entry name" value="RPIR-FAMILY TRANSCRIPTIONAL REGULATOR"/>
    <property type="match status" value="1"/>
</dbReference>
<dbReference type="InterPro" id="IPR047640">
    <property type="entry name" value="RpiR-like"/>
</dbReference>
<dbReference type="Proteomes" id="UP000594118">
    <property type="component" value="Chromosome"/>
</dbReference>
<proteinExistence type="predicted"/>
<dbReference type="GO" id="GO:0097367">
    <property type="term" value="F:carbohydrate derivative binding"/>
    <property type="evidence" value="ECO:0007669"/>
    <property type="project" value="InterPro"/>
</dbReference>
<dbReference type="Gene3D" id="3.40.50.10490">
    <property type="entry name" value="Glucose-6-phosphate isomerase like protein, domain 1"/>
    <property type="match status" value="1"/>
</dbReference>
<dbReference type="SUPFAM" id="SSF53697">
    <property type="entry name" value="SIS domain"/>
    <property type="match status" value="1"/>
</dbReference>
<dbReference type="InterPro" id="IPR036388">
    <property type="entry name" value="WH-like_DNA-bd_sf"/>
</dbReference>
<dbReference type="Gene3D" id="1.10.10.10">
    <property type="entry name" value="Winged helix-like DNA-binding domain superfamily/Winged helix DNA-binding domain"/>
    <property type="match status" value="1"/>
</dbReference>
<feature type="domain" description="HTH rpiR-type" evidence="1">
    <location>
        <begin position="11"/>
        <end position="87"/>
    </location>
</feature>
<dbReference type="GO" id="GO:0003700">
    <property type="term" value="F:DNA-binding transcription factor activity"/>
    <property type="evidence" value="ECO:0007669"/>
    <property type="project" value="InterPro"/>
</dbReference>
<dbReference type="PROSITE" id="PS51071">
    <property type="entry name" value="HTH_RPIR"/>
    <property type="match status" value="1"/>
</dbReference>
<dbReference type="InterPro" id="IPR046348">
    <property type="entry name" value="SIS_dom_sf"/>
</dbReference>
<evidence type="ECO:0000259" key="1">
    <source>
        <dbReference type="PROSITE" id="PS51071"/>
    </source>
</evidence>
<name>A0A7L9WSR4_9RHOB</name>
<dbReference type="RefSeq" id="WP_193081081.1">
    <property type="nucleotide sequence ID" value="NZ_CP045201.1"/>
</dbReference>
<dbReference type="EMBL" id="CP045201">
    <property type="protein sequence ID" value="QOL82757.1"/>
    <property type="molecule type" value="Genomic_DNA"/>
</dbReference>
<dbReference type="GO" id="GO:1901135">
    <property type="term" value="P:carbohydrate derivative metabolic process"/>
    <property type="evidence" value="ECO:0007669"/>
    <property type="project" value="InterPro"/>
</dbReference>
<dbReference type="GO" id="GO:0003677">
    <property type="term" value="F:DNA binding"/>
    <property type="evidence" value="ECO:0007669"/>
    <property type="project" value="InterPro"/>
</dbReference>
<dbReference type="KEGG" id="pshq:F3W81_19165"/>
<dbReference type="AlphaFoldDB" id="A0A7L9WSR4"/>
<accession>A0A7L9WSR4</accession>
<evidence type="ECO:0000313" key="3">
    <source>
        <dbReference type="Proteomes" id="UP000594118"/>
    </source>
</evidence>
<organism evidence="2 3">
    <name type="scientific">Pseudooceanicola spongiae</name>
    <dbReference type="NCBI Taxonomy" id="2613965"/>
    <lineage>
        <taxon>Bacteria</taxon>
        <taxon>Pseudomonadati</taxon>
        <taxon>Pseudomonadota</taxon>
        <taxon>Alphaproteobacteria</taxon>
        <taxon>Rhodobacterales</taxon>
        <taxon>Paracoccaceae</taxon>
        <taxon>Pseudooceanicola</taxon>
    </lineage>
</organism>
<gene>
    <name evidence="2" type="ORF">F3W81_19165</name>
</gene>
<reference evidence="2 3" key="1">
    <citation type="submission" date="2019-10" db="EMBL/GenBank/DDBJ databases">
        <title>Pseudopuniceibacterium sp. HQ09 islated from Antarctica.</title>
        <authorList>
            <person name="Liao L."/>
            <person name="Su S."/>
            <person name="Chen B."/>
            <person name="Yu Y."/>
        </authorList>
    </citation>
    <scope>NUCLEOTIDE SEQUENCE [LARGE SCALE GENOMIC DNA]</scope>
    <source>
        <strain evidence="2 3">HQ09</strain>
    </source>
</reference>
<dbReference type="Pfam" id="PF01418">
    <property type="entry name" value="HTH_6"/>
    <property type="match status" value="1"/>
</dbReference>
<dbReference type="InterPro" id="IPR009057">
    <property type="entry name" value="Homeodomain-like_sf"/>
</dbReference>
<dbReference type="PANTHER" id="PTHR30514">
    <property type="entry name" value="GLUCOKINASE"/>
    <property type="match status" value="1"/>
</dbReference>
<dbReference type="InterPro" id="IPR000281">
    <property type="entry name" value="HTH_RpiR"/>
</dbReference>
<dbReference type="SUPFAM" id="SSF46689">
    <property type="entry name" value="Homeodomain-like"/>
    <property type="match status" value="1"/>
</dbReference>
<sequence>MKSQFPTPAHQPFLSRIRVHLPELQRAEHKLATFLLDFAGDVASYDAQELAQLSGVSKATVSRFVRRIGFESFEAARRAARSERQAGTRHFTPLGSAIGATEPPMQTLTALNLGEEWENIAWTFERIDPDSLDSLATALLKARRVWLIGHQISHSYASMLYWQLSRVVPDMRVIPQAGEQLGDHLALLHADDLVLCLALSPRPSVIEAALQEVLMTGASCAVISDESMPDDPRFAWHFRGRIETPTPPSNYAAISAICHQIASMTSRKAIAERPEHLRRTEEINARLRRTENATTD</sequence>